<feature type="transmembrane region" description="Helical" evidence="8">
    <location>
        <begin position="81"/>
        <end position="99"/>
    </location>
</feature>
<dbReference type="PANTHER" id="PTHR30269:SF37">
    <property type="entry name" value="MEMBRANE TRANSPORTER PROTEIN"/>
    <property type="match status" value="1"/>
</dbReference>
<dbReference type="GO" id="GO:0005886">
    <property type="term" value="C:plasma membrane"/>
    <property type="evidence" value="ECO:0007669"/>
    <property type="project" value="UniProtKB-SubCell"/>
</dbReference>
<keyword evidence="6 8" id="KW-1133">Transmembrane helix</keyword>
<feature type="transmembrane region" description="Helical" evidence="8">
    <location>
        <begin position="106"/>
        <end position="129"/>
    </location>
</feature>
<keyword evidence="5 8" id="KW-0812">Transmembrane</keyword>
<evidence type="ECO:0000256" key="1">
    <source>
        <dbReference type="ARBA" id="ARBA00004651"/>
    </source>
</evidence>
<keyword evidence="3" id="KW-0813">Transport</keyword>
<accession>F2J1G6</accession>
<dbReference type="InterPro" id="IPR002781">
    <property type="entry name" value="TM_pro_TauE-like"/>
</dbReference>
<evidence type="ECO:0000313" key="10">
    <source>
        <dbReference type="Proteomes" id="UP000008130"/>
    </source>
</evidence>
<organism evidence="9 10">
    <name type="scientific">Polymorphum gilvum (strain LMG 25793 / CGMCC 1.9160 / SL003B-26A1)</name>
    <dbReference type="NCBI Taxonomy" id="991905"/>
    <lineage>
        <taxon>Bacteria</taxon>
        <taxon>Pseudomonadati</taxon>
        <taxon>Pseudomonadota</taxon>
        <taxon>Alphaproteobacteria</taxon>
        <taxon>Rhodobacterales</taxon>
        <taxon>Paracoccaceae</taxon>
        <taxon>Polymorphum</taxon>
    </lineage>
</organism>
<dbReference type="PATRIC" id="fig|991905.3.peg.1356"/>
<gene>
    <name evidence="9" type="ordered locus">SL003B_1320</name>
</gene>
<dbReference type="InterPro" id="IPR052017">
    <property type="entry name" value="TSUP"/>
</dbReference>
<evidence type="ECO:0000256" key="6">
    <source>
        <dbReference type="ARBA" id="ARBA00022989"/>
    </source>
</evidence>
<evidence type="ECO:0000256" key="2">
    <source>
        <dbReference type="ARBA" id="ARBA00009142"/>
    </source>
</evidence>
<evidence type="ECO:0000256" key="5">
    <source>
        <dbReference type="ARBA" id="ARBA00022692"/>
    </source>
</evidence>
<evidence type="ECO:0000256" key="8">
    <source>
        <dbReference type="RuleBase" id="RU363041"/>
    </source>
</evidence>
<comment type="similarity">
    <text evidence="2 8">Belongs to the 4-toluene sulfonate uptake permease (TSUP) (TC 2.A.102) family.</text>
</comment>
<evidence type="ECO:0000313" key="9">
    <source>
        <dbReference type="EMBL" id="ADZ69748.1"/>
    </source>
</evidence>
<name>F2J1G6_POLGS</name>
<evidence type="ECO:0000256" key="4">
    <source>
        <dbReference type="ARBA" id="ARBA00022475"/>
    </source>
</evidence>
<feature type="transmembrane region" description="Helical" evidence="8">
    <location>
        <begin position="226"/>
        <end position="243"/>
    </location>
</feature>
<keyword evidence="4 8" id="KW-1003">Cell membrane</keyword>
<keyword evidence="10" id="KW-1185">Reference proteome</keyword>
<proteinExistence type="inferred from homology"/>
<dbReference type="Proteomes" id="UP000008130">
    <property type="component" value="Chromosome"/>
</dbReference>
<dbReference type="PANTHER" id="PTHR30269">
    <property type="entry name" value="TRANSMEMBRANE PROTEIN YFCA"/>
    <property type="match status" value="1"/>
</dbReference>
<evidence type="ECO:0000256" key="3">
    <source>
        <dbReference type="ARBA" id="ARBA00022448"/>
    </source>
</evidence>
<reference evidence="9 10" key="1">
    <citation type="journal article" date="2011" name="J. Bacteriol.">
        <title>Complete genome sequence of Polymorphum gilvum SL003B-26A1T, a crude oil-degrading bacterium from oil-polluted saline soil.</title>
        <authorList>
            <person name="Li S.G."/>
            <person name="Tang Y.Q."/>
            <person name="Nie Y."/>
            <person name="Cai M."/>
            <person name="Wu X.L."/>
        </authorList>
    </citation>
    <scope>NUCLEOTIDE SEQUENCE [LARGE SCALE GENOMIC DNA]</scope>
    <source>
        <strain evidence="10">LMG 25793 / CGMCC 1.9160 / SL003B-26A1</strain>
    </source>
</reference>
<dbReference type="Pfam" id="PF01925">
    <property type="entry name" value="TauE"/>
    <property type="match status" value="1"/>
</dbReference>
<feature type="transmembrane region" description="Helical" evidence="8">
    <location>
        <begin position="172"/>
        <end position="192"/>
    </location>
</feature>
<dbReference type="KEGG" id="pgv:SL003B_1320"/>
<protein>
    <recommendedName>
        <fullName evidence="8">Probable membrane transporter protein</fullName>
    </recommendedName>
</protein>
<dbReference type="eggNOG" id="COG0730">
    <property type="taxonomic scope" value="Bacteria"/>
</dbReference>
<feature type="transmembrane region" description="Helical" evidence="8">
    <location>
        <begin position="135"/>
        <end position="160"/>
    </location>
</feature>
<comment type="subcellular location">
    <subcellularLocation>
        <location evidence="1 8">Cell membrane</location>
        <topology evidence="1 8">Multi-pass membrane protein</topology>
    </subcellularLocation>
</comment>
<evidence type="ECO:0000256" key="7">
    <source>
        <dbReference type="ARBA" id="ARBA00023136"/>
    </source>
</evidence>
<keyword evidence="7 8" id="KW-0472">Membrane</keyword>
<dbReference type="RefSeq" id="WP_013652065.1">
    <property type="nucleotide sequence ID" value="NC_015259.1"/>
</dbReference>
<dbReference type="STRING" id="991905.SL003B_1320"/>
<dbReference type="OrthoDB" id="5472127at2"/>
<sequence>MFDIPSATLSDLPLLILAEAIVALAAILQASVGMGFGMLAAPLLALIDPTLVPGPMLVLGFVTAAIGALRERRGIDWGELRIGFTGRVVGAAAAVALLASLPDRSLFSLIFGLLVAFAIVLSVSGWKIAFTRVNLFALSTVSGLMGTITSVGAPPMALLYQHRDVLTARPTLNALFACGMIAGLAGLGLSGWIGWRDVGTAALLVPGMATGFYLSRYTARFVDRRFRHAALGLAFAAGVLLIVRGTQAL</sequence>
<feature type="transmembrane region" description="Helical" evidence="8">
    <location>
        <begin position="51"/>
        <end position="69"/>
    </location>
</feature>
<dbReference type="EMBL" id="CP002568">
    <property type="protein sequence ID" value="ADZ69748.1"/>
    <property type="molecule type" value="Genomic_DNA"/>
</dbReference>
<dbReference type="HOGENOM" id="CLU_054750_2_0_5"/>
<feature type="transmembrane region" description="Helical" evidence="8">
    <location>
        <begin position="12"/>
        <end position="39"/>
    </location>
</feature>
<dbReference type="AlphaFoldDB" id="F2J1G6"/>